<evidence type="ECO:0000313" key="2">
    <source>
        <dbReference type="EMBL" id="SBR91299.1"/>
    </source>
</evidence>
<evidence type="ECO:0000256" key="1">
    <source>
        <dbReference type="SAM" id="MobiDB-lite"/>
    </source>
</evidence>
<gene>
    <name evidence="2" type="primary">RPS6KA3B</name>
</gene>
<proteinExistence type="predicted"/>
<keyword evidence="2" id="KW-0418">Kinase</keyword>
<dbReference type="AlphaFoldDB" id="A0A1A8QDR5"/>
<sequence>QDHVRATEPPQGLQDPEFTGAPGNKQVIHLGCAGRRSLQRDQHHQSCEGGVGKGRSGAVRAPQSPGSGLLREGVPGEEDHRTRCWSALCHEGPEESHTESSRPGQNKDGERHPGGGQPSLHCQAALRLSDGGEGLPDPGFPQRRRSLHSALQGGNDGSGVRSGRSGLV</sequence>
<feature type="compositionally biased region" description="Basic and acidic residues" evidence="1">
    <location>
        <begin position="91"/>
        <end position="113"/>
    </location>
</feature>
<feature type="non-terminal residue" evidence="2">
    <location>
        <position position="1"/>
    </location>
</feature>
<feature type="compositionally biased region" description="Low complexity" evidence="1">
    <location>
        <begin position="158"/>
        <end position="168"/>
    </location>
</feature>
<organism evidence="2">
    <name type="scientific">Nothobranchius rachovii</name>
    <name type="common">bluefin notho</name>
    <dbReference type="NCBI Taxonomy" id="451742"/>
    <lineage>
        <taxon>Eukaryota</taxon>
        <taxon>Metazoa</taxon>
        <taxon>Chordata</taxon>
        <taxon>Craniata</taxon>
        <taxon>Vertebrata</taxon>
        <taxon>Euteleostomi</taxon>
        <taxon>Actinopterygii</taxon>
        <taxon>Neopterygii</taxon>
        <taxon>Teleostei</taxon>
        <taxon>Neoteleostei</taxon>
        <taxon>Acanthomorphata</taxon>
        <taxon>Ovalentaria</taxon>
        <taxon>Atherinomorphae</taxon>
        <taxon>Cyprinodontiformes</taxon>
        <taxon>Nothobranchiidae</taxon>
        <taxon>Nothobranchius</taxon>
    </lineage>
</organism>
<dbReference type="EMBL" id="HAEH01011067">
    <property type="protein sequence ID" value="SBR91299.1"/>
    <property type="molecule type" value="Transcribed_RNA"/>
</dbReference>
<reference evidence="2" key="2">
    <citation type="submission" date="2016-06" db="EMBL/GenBank/DDBJ databases">
        <title>The genome of a short-lived fish provides insights into sex chromosome evolution and the genetic control of aging.</title>
        <authorList>
            <person name="Reichwald K."/>
            <person name="Felder M."/>
            <person name="Petzold A."/>
            <person name="Koch P."/>
            <person name="Groth M."/>
            <person name="Platzer M."/>
        </authorList>
    </citation>
    <scope>NUCLEOTIDE SEQUENCE</scope>
    <source>
        <tissue evidence="2">Brain</tissue>
    </source>
</reference>
<accession>A0A1A8QDR5</accession>
<dbReference type="GO" id="GO:0016301">
    <property type="term" value="F:kinase activity"/>
    <property type="evidence" value="ECO:0007669"/>
    <property type="project" value="UniProtKB-KW"/>
</dbReference>
<keyword evidence="2" id="KW-0808">Transferase</keyword>
<protein>
    <submittedName>
        <fullName evidence="2">Ribosomal protein S6 kinase, polypeptide 3b</fullName>
    </submittedName>
</protein>
<feature type="region of interest" description="Disordered" evidence="1">
    <location>
        <begin position="1"/>
        <end position="168"/>
    </location>
</feature>
<name>A0A1A8QDR5_9TELE</name>
<reference evidence="2" key="1">
    <citation type="submission" date="2016-05" db="EMBL/GenBank/DDBJ databases">
        <authorList>
            <person name="Lavstsen T."/>
            <person name="Jespersen J.S."/>
        </authorList>
    </citation>
    <scope>NUCLEOTIDE SEQUENCE</scope>
    <source>
        <tissue evidence="2">Brain</tissue>
    </source>
</reference>